<organism evidence="9">
    <name type="scientific">human gut metagenome</name>
    <dbReference type="NCBI Taxonomy" id="408170"/>
    <lineage>
        <taxon>unclassified sequences</taxon>
        <taxon>metagenomes</taxon>
        <taxon>organismal metagenomes</taxon>
    </lineage>
</organism>
<evidence type="ECO:0000256" key="5">
    <source>
        <dbReference type="ARBA" id="ARBA00022917"/>
    </source>
</evidence>
<dbReference type="GO" id="GO:0006438">
    <property type="term" value="P:valyl-tRNA aminoacylation"/>
    <property type="evidence" value="ECO:0007669"/>
    <property type="project" value="InterPro"/>
</dbReference>
<keyword evidence="5" id="KW-0648">Protein biosynthesis</keyword>
<sequence length="169" mass="19648">MKKELAKTYSPKDFEDRLYHEWEEKKYFHAEIDPKKKPYTIVIPPPNITGQLHMGHALDNTLQDILIRYKRMQGYSALWLPGTDHASIATEAKIVNAMKEEGLTKDDVGREGFLERAWEWKKVYGGRIVQQLKKLGSSCDWDRERFTLDEGCSKAVQKVFIDLTQGPYL</sequence>
<dbReference type="SUPFAM" id="SSF52374">
    <property type="entry name" value="Nucleotidylyl transferase"/>
    <property type="match status" value="1"/>
</dbReference>
<evidence type="ECO:0000256" key="2">
    <source>
        <dbReference type="ARBA" id="ARBA00022598"/>
    </source>
</evidence>
<dbReference type="InterPro" id="IPR002300">
    <property type="entry name" value="aa-tRNA-synth_Ia"/>
</dbReference>
<gene>
    <name evidence="9" type="ORF">LEA_12712</name>
</gene>
<accession>K1T3I8</accession>
<comment type="caution">
    <text evidence="9">The sequence shown here is derived from an EMBL/GenBank/DDBJ whole genome shotgun (WGS) entry which is preliminary data.</text>
</comment>
<dbReference type="InterPro" id="IPR014729">
    <property type="entry name" value="Rossmann-like_a/b/a_fold"/>
</dbReference>
<keyword evidence="4" id="KW-0067">ATP-binding</keyword>
<keyword evidence="6" id="KW-0030">Aminoacyl-tRNA synthetase</keyword>
<protein>
    <recommendedName>
        <fullName evidence="1">valine--tRNA ligase</fullName>
        <ecNumber evidence="1">6.1.1.9</ecNumber>
    </recommendedName>
    <alternativeName>
        <fullName evidence="7">Valyl-tRNA synthetase</fullName>
    </alternativeName>
</protein>
<evidence type="ECO:0000256" key="3">
    <source>
        <dbReference type="ARBA" id="ARBA00022741"/>
    </source>
</evidence>
<reference evidence="9" key="1">
    <citation type="journal article" date="2013" name="Environ. Microbiol.">
        <title>Microbiota from the distal guts of lean and obese adolescents exhibit partial functional redundancy besides clear differences in community structure.</title>
        <authorList>
            <person name="Ferrer M."/>
            <person name="Ruiz A."/>
            <person name="Lanza F."/>
            <person name="Haange S.B."/>
            <person name="Oberbach A."/>
            <person name="Till H."/>
            <person name="Bargiela R."/>
            <person name="Campoy C."/>
            <person name="Segura M.T."/>
            <person name="Richter M."/>
            <person name="von Bergen M."/>
            <person name="Seifert J."/>
            <person name="Suarez A."/>
        </authorList>
    </citation>
    <scope>NUCLEOTIDE SEQUENCE</scope>
</reference>
<dbReference type="PANTHER" id="PTHR11946:SF93">
    <property type="entry name" value="VALINE--TRNA LIGASE, CHLOROPLASTIC_MITOCHONDRIAL 2"/>
    <property type="match status" value="1"/>
</dbReference>
<dbReference type="InterPro" id="IPR002303">
    <property type="entry name" value="Valyl-tRNA_ligase"/>
</dbReference>
<feature type="non-terminal residue" evidence="9">
    <location>
        <position position="169"/>
    </location>
</feature>
<dbReference type="Pfam" id="PF00133">
    <property type="entry name" value="tRNA-synt_1"/>
    <property type="match status" value="1"/>
</dbReference>
<dbReference type="GO" id="GO:0005829">
    <property type="term" value="C:cytosol"/>
    <property type="evidence" value="ECO:0007669"/>
    <property type="project" value="TreeGrafter"/>
</dbReference>
<dbReference type="PROSITE" id="PS00178">
    <property type="entry name" value="AA_TRNA_LIGASE_I"/>
    <property type="match status" value="1"/>
</dbReference>
<keyword evidence="3" id="KW-0547">Nucleotide-binding</keyword>
<keyword evidence="2 9" id="KW-0436">Ligase</keyword>
<evidence type="ECO:0000256" key="7">
    <source>
        <dbReference type="ARBA" id="ARBA00029936"/>
    </source>
</evidence>
<name>K1T3I8_9ZZZZ</name>
<evidence type="ECO:0000313" key="9">
    <source>
        <dbReference type="EMBL" id="EKC60740.1"/>
    </source>
</evidence>
<evidence type="ECO:0000256" key="4">
    <source>
        <dbReference type="ARBA" id="ARBA00022840"/>
    </source>
</evidence>
<dbReference type="GO" id="GO:0004832">
    <property type="term" value="F:valine-tRNA ligase activity"/>
    <property type="evidence" value="ECO:0007669"/>
    <property type="project" value="UniProtKB-EC"/>
</dbReference>
<dbReference type="EMBL" id="AJWY01008606">
    <property type="protein sequence ID" value="EKC60740.1"/>
    <property type="molecule type" value="Genomic_DNA"/>
</dbReference>
<feature type="domain" description="Aminoacyl-tRNA synthetase class Ia" evidence="8">
    <location>
        <begin position="18"/>
        <end position="164"/>
    </location>
</feature>
<dbReference type="AlphaFoldDB" id="K1T3I8"/>
<dbReference type="InterPro" id="IPR001412">
    <property type="entry name" value="aa-tRNA-synth_I_CS"/>
</dbReference>
<evidence type="ECO:0000256" key="6">
    <source>
        <dbReference type="ARBA" id="ARBA00023146"/>
    </source>
</evidence>
<dbReference type="Gene3D" id="3.40.50.620">
    <property type="entry name" value="HUPs"/>
    <property type="match status" value="1"/>
</dbReference>
<dbReference type="EC" id="6.1.1.9" evidence="1"/>
<dbReference type="PANTHER" id="PTHR11946">
    <property type="entry name" value="VALYL-TRNA SYNTHETASES"/>
    <property type="match status" value="1"/>
</dbReference>
<evidence type="ECO:0000259" key="8">
    <source>
        <dbReference type="Pfam" id="PF00133"/>
    </source>
</evidence>
<dbReference type="GO" id="GO:0005524">
    <property type="term" value="F:ATP binding"/>
    <property type="evidence" value="ECO:0007669"/>
    <property type="project" value="UniProtKB-KW"/>
</dbReference>
<proteinExistence type="predicted"/>
<evidence type="ECO:0000256" key="1">
    <source>
        <dbReference type="ARBA" id="ARBA00013169"/>
    </source>
</evidence>